<dbReference type="Pfam" id="PF13692">
    <property type="entry name" value="Glyco_trans_1_4"/>
    <property type="match status" value="1"/>
</dbReference>
<dbReference type="PANTHER" id="PTHR12526">
    <property type="entry name" value="GLYCOSYLTRANSFERASE"/>
    <property type="match status" value="1"/>
</dbReference>
<dbReference type="SUPFAM" id="SSF53756">
    <property type="entry name" value="UDP-Glycosyltransferase/glycogen phosphorylase"/>
    <property type="match status" value="1"/>
</dbReference>
<name>A0ABP7CTD2_9MICC</name>
<dbReference type="RefSeq" id="WP_344878865.1">
    <property type="nucleotide sequence ID" value="NZ_BAABCJ010000001.1"/>
</dbReference>
<keyword evidence="6" id="KW-1185">Reference proteome</keyword>
<sequence length="535" mass="59770">MTPQLPGPIRRNGRQLAGAVGRAARRLPKPVKTAGREMFELVPDSQLKRRLDRALRGASPARRRSARGTAFSDAHVPLVNRGSTYTAGEVSTYLQLEAAHLRRRLFAEQTLARAAEGAVPADAGQDEASRELVDEYLEVAGPEDDPAAGTHLVVVNVYPSIGNEYGNGFVHRRIKYYLEAGAQVHVVVIGPETEPSVYTYDGVAVITGDGAEARELLRRRTYRSVSAHFMGRYIWDQLKDGLKGQAFYCFMHGFESRRWIRTLYNYRTPDQVDAAIADTVDRQGLWREVLAHPWGPVKFVFVSDWWRRASQEDMELVYPASRYEVVHNVIETKLFRYLPKDPEQRFKLLWVRSASNLNYGSDIAVDVLKKLRETEYWDRIEARIIGDGRHFGGFESAFEEDPNVTVERRFASQDEIALLHRDYGVFLVPSRLDSQGVSRDEAMASGLVPVTNTVSAIPEFVDEDCAVLAPAEDADAMVAGLVRLFEDPDRFLRMSAAAAERVARQSGPEATIGKELRLLGITGQDDGAVSEGSQS</sequence>
<protein>
    <recommendedName>
        <fullName evidence="7">Glycosyltransferase</fullName>
    </recommendedName>
</protein>
<evidence type="ECO:0000256" key="2">
    <source>
        <dbReference type="ARBA" id="ARBA00022676"/>
    </source>
</evidence>
<keyword evidence="2" id="KW-0328">Glycosyltransferase</keyword>
<gene>
    <name evidence="5" type="ORF">GCM10022377_02690</name>
</gene>
<proteinExistence type="inferred from homology"/>
<dbReference type="EMBL" id="BAABCJ010000001">
    <property type="protein sequence ID" value="GAA3693546.1"/>
    <property type="molecule type" value="Genomic_DNA"/>
</dbReference>
<dbReference type="PANTHER" id="PTHR12526:SF640">
    <property type="entry name" value="COLANIC ACID BIOSYNTHESIS GLYCOSYLTRANSFERASE WCAL-RELATED"/>
    <property type="match status" value="1"/>
</dbReference>
<feature type="region of interest" description="Disordered" evidence="4">
    <location>
        <begin position="1"/>
        <end position="23"/>
    </location>
</feature>
<accession>A0ABP7CTD2</accession>
<comment type="caution">
    <text evidence="5">The sequence shown here is derived from an EMBL/GenBank/DDBJ whole genome shotgun (WGS) entry which is preliminary data.</text>
</comment>
<evidence type="ECO:0008006" key="7">
    <source>
        <dbReference type="Google" id="ProtNLM"/>
    </source>
</evidence>
<dbReference type="Gene3D" id="3.40.50.2000">
    <property type="entry name" value="Glycogen Phosphorylase B"/>
    <property type="match status" value="1"/>
</dbReference>
<dbReference type="CDD" id="cd03801">
    <property type="entry name" value="GT4_PimA-like"/>
    <property type="match status" value="1"/>
</dbReference>
<evidence type="ECO:0000256" key="1">
    <source>
        <dbReference type="ARBA" id="ARBA00009481"/>
    </source>
</evidence>
<evidence type="ECO:0000256" key="4">
    <source>
        <dbReference type="SAM" id="MobiDB-lite"/>
    </source>
</evidence>
<evidence type="ECO:0000313" key="5">
    <source>
        <dbReference type="EMBL" id="GAA3693546.1"/>
    </source>
</evidence>
<comment type="similarity">
    <text evidence="1">Belongs to the glycosyltransferase group 1 family. Glycosyltransferase 4 subfamily.</text>
</comment>
<dbReference type="Proteomes" id="UP001501536">
    <property type="component" value="Unassembled WGS sequence"/>
</dbReference>
<evidence type="ECO:0000256" key="3">
    <source>
        <dbReference type="ARBA" id="ARBA00022679"/>
    </source>
</evidence>
<evidence type="ECO:0000313" key="6">
    <source>
        <dbReference type="Proteomes" id="UP001501536"/>
    </source>
</evidence>
<keyword evidence="3" id="KW-0808">Transferase</keyword>
<organism evidence="5 6">
    <name type="scientific">Zhihengliuella alba</name>
    <dbReference type="NCBI Taxonomy" id="547018"/>
    <lineage>
        <taxon>Bacteria</taxon>
        <taxon>Bacillati</taxon>
        <taxon>Actinomycetota</taxon>
        <taxon>Actinomycetes</taxon>
        <taxon>Micrococcales</taxon>
        <taxon>Micrococcaceae</taxon>
        <taxon>Zhihengliuella</taxon>
    </lineage>
</organism>
<reference evidence="6" key="1">
    <citation type="journal article" date="2019" name="Int. J. Syst. Evol. Microbiol.">
        <title>The Global Catalogue of Microorganisms (GCM) 10K type strain sequencing project: providing services to taxonomists for standard genome sequencing and annotation.</title>
        <authorList>
            <consortium name="The Broad Institute Genomics Platform"/>
            <consortium name="The Broad Institute Genome Sequencing Center for Infectious Disease"/>
            <person name="Wu L."/>
            <person name="Ma J."/>
        </authorList>
    </citation>
    <scope>NUCLEOTIDE SEQUENCE [LARGE SCALE GENOMIC DNA]</scope>
    <source>
        <strain evidence="6">JCM 16961</strain>
    </source>
</reference>